<keyword evidence="2" id="KW-0472">Membrane</keyword>
<feature type="transmembrane region" description="Helical" evidence="2">
    <location>
        <begin position="286"/>
        <end position="304"/>
    </location>
</feature>
<keyword evidence="2" id="KW-0812">Transmembrane</keyword>
<comment type="caution">
    <text evidence="3">The sequence shown here is derived from an EMBL/GenBank/DDBJ whole genome shotgun (WGS) entry which is preliminary data.</text>
</comment>
<gene>
    <name evidence="3" type="ORF">KZC50_15275</name>
</gene>
<evidence type="ECO:0000256" key="2">
    <source>
        <dbReference type="SAM" id="Phobius"/>
    </source>
</evidence>
<evidence type="ECO:0000313" key="4">
    <source>
        <dbReference type="Proteomes" id="UP001183582"/>
    </source>
</evidence>
<keyword evidence="1" id="KW-0175">Coiled coil</keyword>
<feature type="coiled-coil region" evidence="1">
    <location>
        <begin position="128"/>
        <end position="162"/>
    </location>
</feature>
<dbReference type="AlphaFoldDB" id="A0AAJ2M010"/>
<organism evidence="3 4">
    <name type="scientific">Microbacterium aurantiacum</name>
    <dbReference type="NCBI Taxonomy" id="162393"/>
    <lineage>
        <taxon>Bacteria</taxon>
        <taxon>Bacillati</taxon>
        <taxon>Actinomycetota</taxon>
        <taxon>Actinomycetes</taxon>
        <taxon>Micrococcales</taxon>
        <taxon>Microbacteriaceae</taxon>
        <taxon>Microbacterium</taxon>
    </lineage>
</organism>
<keyword evidence="2" id="KW-1133">Transmembrane helix</keyword>
<dbReference type="Proteomes" id="UP001183582">
    <property type="component" value="Unassembled WGS sequence"/>
</dbReference>
<proteinExistence type="predicted"/>
<protein>
    <submittedName>
        <fullName evidence="3">Uncharacterized protein</fullName>
    </submittedName>
</protein>
<dbReference type="RefSeq" id="WP_310892238.1">
    <property type="nucleotide sequence ID" value="NZ_BAAAGR010000009.1"/>
</dbReference>
<sequence length="399" mass="44216">MAQTQIERYRQHEVWELIDLKLGALKTVKYSQQSLEEERLKVITMLEAAARSKSNPQPTLYDDVLDAIRDNLNQLAADERSFQSWSQQAYVNDLRTRVRELPGPPPRQVNESYVVALDTSVAARQLELEELRASVLALDEEVKAKTAELAALTKKVDRQHEKLTADAATITQVVSAADDQLRREWEADLSTWKQDRDARDSEIDSEMATHIQLLSTAALTGRRLVEQAAGHLTAADWAGRAKRERWNAHSLRWASFAFFTLAALVGGWILWIAIDRDLTLTVGDGVLRGALVLALAGVGSFLTLEARRHFREADSAEDVKLALAALEPFYAGADDTERSEVRRVLGDTVFIKNTLSRFSSRDAAKHASPTNEQLNQIVDSIGKGADAASRATKIGSGSS</sequence>
<name>A0AAJ2M010_9MICO</name>
<reference evidence="3 4" key="1">
    <citation type="submission" date="2021-06" db="EMBL/GenBank/DDBJ databases">
        <title>Genome-based taxonomic framework of Microbacterium strains isolated from marine environment, the description of four new species and reclassification of four preexisting species.</title>
        <authorList>
            <person name="Lee S.D."/>
            <person name="Kim S.-M."/>
            <person name="Byeon Y.-S."/>
            <person name="Yang H.L."/>
            <person name="Kim I.S."/>
        </authorList>
    </citation>
    <scope>NUCLEOTIDE SEQUENCE [LARGE SCALE GENOMIC DNA]</scope>
    <source>
        <strain evidence="3 4">KACC 20514</strain>
    </source>
</reference>
<dbReference type="EMBL" id="JAHWXH010000005">
    <property type="protein sequence ID" value="MDS0246958.1"/>
    <property type="molecule type" value="Genomic_DNA"/>
</dbReference>
<accession>A0AAJ2M010</accession>
<dbReference type="GeneID" id="301459623"/>
<evidence type="ECO:0000256" key="1">
    <source>
        <dbReference type="SAM" id="Coils"/>
    </source>
</evidence>
<evidence type="ECO:0000313" key="3">
    <source>
        <dbReference type="EMBL" id="MDS0246958.1"/>
    </source>
</evidence>
<feature type="transmembrane region" description="Helical" evidence="2">
    <location>
        <begin position="253"/>
        <end position="274"/>
    </location>
</feature>